<dbReference type="EMBL" id="SPHZ02000003">
    <property type="protein sequence ID" value="KAF0925257.1"/>
    <property type="molecule type" value="Genomic_DNA"/>
</dbReference>
<evidence type="ECO:0000313" key="4">
    <source>
        <dbReference type="EMBL" id="KAF0925257.1"/>
    </source>
</evidence>
<dbReference type="Pfam" id="PF00079">
    <property type="entry name" value="Serpin"/>
    <property type="match status" value="1"/>
</dbReference>
<accession>A0A6G1EKI1</accession>
<dbReference type="GO" id="GO:0005615">
    <property type="term" value="C:extracellular space"/>
    <property type="evidence" value="ECO:0007669"/>
    <property type="project" value="InterPro"/>
</dbReference>
<dbReference type="InterPro" id="IPR023796">
    <property type="entry name" value="Serpin_dom"/>
</dbReference>
<dbReference type="PANTHER" id="PTHR11461">
    <property type="entry name" value="SERINE PROTEASE INHIBITOR, SERPIN"/>
    <property type="match status" value="1"/>
</dbReference>
<dbReference type="OrthoDB" id="671595at2759"/>
<dbReference type="PROSITE" id="PS00284">
    <property type="entry name" value="SERPIN"/>
    <property type="match status" value="1"/>
</dbReference>
<comment type="similarity">
    <text evidence="1 2">Belongs to the serpin family.</text>
</comment>
<dbReference type="PANTHER" id="PTHR11461:SF330">
    <property type="entry name" value="OS05G0511800 PROTEIN"/>
    <property type="match status" value="1"/>
</dbReference>
<evidence type="ECO:0000256" key="2">
    <source>
        <dbReference type="RuleBase" id="RU000411"/>
    </source>
</evidence>
<keyword evidence="5" id="KW-1185">Reference proteome</keyword>
<organism evidence="4 5">
    <name type="scientific">Oryza meyeriana var. granulata</name>
    <dbReference type="NCBI Taxonomy" id="110450"/>
    <lineage>
        <taxon>Eukaryota</taxon>
        <taxon>Viridiplantae</taxon>
        <taxon>Streptophyta</taxon>
        <taxon>Embryophyta</taxon>
        <taxon>Tracheophyta</taxon>
        <taxon>Spermatophyta</taxon>
        <taxon>Magnoliopsida</taxon>
        <taxon>Liliopsida</taxon>
        <taxon>Poales</taxon>
        <taxon>Poaceae</taxon>
        <taxon>BOP clade</taxon>
        <taxon>Oryzoideae</taxon>
        <taxon>Oryzeae</taxon>
        <taxon>Oryzinae</taxon>
        <taxon>Oryza</taxon>
        <taxon>Oryza meyeriana</taxon>
    </lineage>
</organism>
<dbReference type="Proteomes" id="UP000479710">
    <property type="component" value="Unassembled WGS sequence"/>
</dbReference>
<dbReference type="AlphaFoldDB" id="A0A6G1EKI1"/>
<name>A0A6G1EKI1_9ORYZ</name>
<protein>
    <recommendedName>
        <fullName evidence="3">Serpin domain-containing protein</fullName>
    </recommendedName>
</protein>
<dbReference type="SUPFAM" id="SSF56574">
    <property type="entry name" value="Serpins"/>
    <property type="match status" value="1"/>
</dbReference>
<feature type="domain" description="Serpin" evidence="3">
    <location>
        <begin position="17"/>
        <end position="397"/>
    </location>
</feature>
<dbReference type="Gene3D" id="3.30.497.10">
    <property type="entry name" value="Antithrombin, subunit I, domain 2"/>
    <property type="match status" value="1"/>
</dbReference>
<sequence>MEQDQEAAVRDQVELSVRLLRHLSLDDKPTNLAFSPLSLHAVLSLLASGAVGTTREQIIAFLGPAGADAHTALASKAASVVLASRGNECWKPEVRCAIAIWVDAPLRLNPEFADAAASKLKAAVKSVASRDNPAAASAEINEWFRSETGGLVKDILSESEDSIIDDAISAPVVFLINSLYFNRHWYDPFFPHLTKEGVFHVRVPFMTGSHQHTFMDIGCHPGFNVLRMPYHTGGAGGYKMFAMYIYLPDDRDGLAGLVRKLSSNPDSFLHKTIVPEQPVTVGELKIPKFEVSLKVEVSRLLRDLGLDLPFLPAANDSFLGMLLDSPQGMAVLSLLHRCFVNVNEKGTVAAPGTVGEILGFVMPDDHVVDFVADHPFLFFIMEEKSGLVLFAGQVVNPLLH</sequence>
<dbReference type="GO" id="GO:0004867">
    <property type="term" value="F:serine-type endopeptidase inhibitor activity"/>
    <property type="evidence" value="ECO:0007669"/>
    <property type="project" value="InterPro"/>
</dbReference>
<dbReference type="Gene3D" id="2.30.39.10">
    <property type="entry name" value="Alpha-1-antitrypsin, domain 1"/>
    <property type="match status" value="1"/>
</dbReference>
<dbReference type="InterPro" id="IPR042178">
    <property type="entry name" value="Serpin_sf_1"/>
</dbReference>
<evidence type="ECO:0000259" key="3">
    <source>
        <dbReference type="SMART" id="SM00093"/>
    </source>
</evidence>
<gene>
    <name evidence="4" type="ORF">E2562_015970</name>
</gene>
<dbReference type="InterPro" id="IPR023795">
    <property type="entry name" value="Serpin_CS"/>
</dbReference>
<proteinExistence type="inferred from homology"/>
<reference evidence="4 5" key="1">
    <citation type="submission" date="2019-11" db="EMBL/GenBank/DDBJ databases">
        <title>Whole genome sequence of Oryza granulata.</title>
        <authorList>
            <person name="Li W."/>
        </authorList>
    </citation>
    <scope>NUCLEOTIDE SEQUENCE [LARGE SCALE GENOMIC DNA]</scope>
    <source>
        <strain evidence="5">cv. Menghai</strain>
        <tissue evidence="4">Leaf</tissue>
    </source>
</reference>
<dbReference type="InterPro" id="IPR036186">
    <property type="entry name" value="Serpin_sf"/>
</dbReference>
<evidence type="ECO:0000256" key="1">
    <source>
        <dbReference type="ARBA" id="ARBA00009500"/>
    </source>
</evidence>
<evidence type="ECO:0000313" key="5">
    <source>
        <dbReference type="Proteomes" id="UP000479710"/>
    </source>
</evidence>
<dbReference type="InterPro" id="IPR000215">
    <property type="entry name" value="Serpin_fam"/>
</dbReference>
<dbReference type="InterPro" id="IPR042185">
    <property type="entry name" value="Serpin_sf_2"/>
</dbReference>
<comment type="caution">
    <text evidence="4">The sequence shown here is derived from an EMBL/GenBank/DDBJ whole genome shotgun (WGS) entry which is preliminary data.</text>
</comment>
<dbReference type="SMART" id="SM00093">
    <property type="entry name" value="SERPIN"/>
    <property type="match status" value="1"/>
</dbReference>